<dbReference type="SMART" id="SM00220">
    <property type="entry name" value="S_TKc"/>
    <property type="match status" value="1"/>
</dbReference>
<dbReference type="InterPro" id="IPR036890">
    <property type="entry name" value="HATPase_C_sf"/>
</dbReference>
<evidence type="ECO:0000313" key="7">
    <source>
        <dbReference type="EMBL" id="MQT15022.1"/>
    </source>
</evidence>
<proteinExistence type="predicted"/>
<dbReference type="Gene3D" id="3.30.450.40">
    <property type="match status" value="1"/>
</dbReference>
<dbReference type="Pfam" id="PF01590">
    <property type="entry name" value="GAF"/>
    <property type="match status" value="1"/>
</dbReference>
<dbReference type="PRINTS" id="PR00344">
    <property type="entry name" value="BCTRLSENSOR"/>
</dbReference>
<dbReference type="InterPro" id="IPR011009">
    <property type="entry name" value="Kinase-like_dom_sf"/>
</dbReference>
<dbReference type="Gene3D" id="1.10.510.10">
    <property type="entry name" value="Transferase(Phosphotransferase) domain 1"/>
    <property type="match status" value="1"/>
</dbReference>
<dbReference type="InterPro" id="IPR036097">
    <property type="entry name" value="HisK_dim/P_sf"/>
</dbReference>
<dbReference type="PROSITE" id="PS50011">
    <property type="entry name" value="PROTEIN_KINASE_DOM"/>
    <property type="match status" value="1"/>
</dbReference>
<dbReference type="GO" id="GO:0000155">
    <property type="term" value="F:phosphorelay sensor kinase activity"/>
    <property type="evidence" value="ECO:0007669"/>
    <property type="project" value="InterPro"/>
</dbReference>
<dbReference type="InterPro" id="IPR004358">
    <property type="entry name" value="Sig_transdc_His_kin-like_C"/>
</dbReference>
<dbReference type="InterPro" id="IPR053159">
    <property type="entry name" value="Hybrid_Histidine_Kinase"/>
</dbReference>
<feature type="domain" description="Protein kinase" evidence="5">
    <location>
        <begin position="100"/>
        <end position="358"/>
    </location>
</feature>
<dbReference type="GO" id="GO:0005524">
    <property type="term" value="F:ATP binding"/>
    <property type="evidence" value="ECO:0007669"/>
    <property type="project" value="InterPro"/>
</dbReference>
<feature type="coiled-coil region" evidence="4">
    <location>
        <begin position="1521"/>
        <end position="1557"/>
    </location>
</feature>
<evidence type="ECO:0000259" key="5">
    <source>
        <dbReference type="PROSITE" id="PS50011"/>
    </source>
</evidence>
<organism evidence="7 8">
    <name type="scientific">Segnochrobactrum spirostomi</name>
    <dbReference type="NCBI Taxonomy" id="2608987"/>
    <lineage>
        <taxon>Bacteria</taxon>
        <taxon>Pseudomonadati</taxon>
        <taxon>Pseudomonadota</taxon>
        <taxon>Alphaproteobacteria</taxon>
        <taxon>Hyphomicrobiales</taxon>
        <taxon>Segnochrobactraceae</taxon>
        <taxon>Segnochrobactrum</taxon>
    </lineage>
</organism>
<comment type="catalytic activity">
    <reaction evidence="1">
        <text>ATP + protein L-histidine = ADP + protein N-phospho-L-histidine.</text>
        <dbReference type="EC" id="2.7.13.3"/>
    </reaction>
</comment>
<dbReference type="PANTHER" id="PTHR43642">
    <property type="entry name" value="HYBRID SIGNAL TRANSDUCTION HISTIDINE KINASE G"/>
    <property type="match status" value="1"/>
</dbReference>
<dbReference type="Gene3D" id="3.40.50.300">
    <property type="entry name" value="P-loop containing nucleotide triphosphate hydrolases"/>
    <property type="match status" value="1"/>
</dbReference>
<gene>
    <name evidence="7" type="ORF">F0357_20670</name>
</gene>
<keyword evidence="8" id="KW-1185">Reference proteome</keyword>
<dbReference type="Gene3D" id="3.30.565.10">
    <property type="entry name" value="Histidine kinase-like ATPase, C-terminal domain"/>
    <property type="match status" value="1"/>
</dbReference>
<dbReference type="SUPFAM" id="SSF47384">
    <property type="entry name" value="Homodimeric domain of signal transducing histidine kinase"/>
    <property type="match status" value="1"/>
</dbReference>
<dbReference type="InterPro" id="IPR041664">
    <property type="entry name" value="AAA_16"/>
</dbReference>
<dbReference type="InterPro" id="IPR003018">
    <property type="entry name" value="GAF"/>
</dbReference>
<evidence type="ECO:0000256" key="1">
    <source>
        <dbReference type="ARBA" id="ARBA00000085"/>
    </source>
</evidence>
<name>A0A6A7YBI8_9HYPH</name>
<dbReference type="SUPFAM" id="SSF52540">
    <property type="entry name" value="P-loop containing nucleoside triphosphate hydrolases"/>
    <property type="match status" value="1"/>
</dbReference>
<dbReference type="SUPFAM" id="SSF55781">
    <property type="entry name" value="GAF domain-like"/>
    <property type="match status" value="1"/>
</dbReference>
<dbReference type="Proteomes" id="UP000332515">
    <property type="component" value="Unassembled WGS sequence"/>
</dbReference>
<dbReference type="SUPFAM" id="SSF56112">
    <property type="entry name" value="Protein kinase-like (PK-like)"/>
    <property type="match status" value="1"/>
</dbReference>
<keyword evidence="3" id="KW-0597">Phosphoprotein</keyword>
<dbReference type="InterPro" id="IPR011990">
    <property type="entry name" value="TPR-like_helical_dom_sf"/>
</dbReference>
<feature type="domain" description="Histidine kinase" evidence="6">
    <location>
        <begin position="1566"/>
        <end position="1781"/>
    </location>
</feature>
<dbReference type="Pfam" id="PF00069">
    <property type="entry name" value="Pkinase"/>
    <property type="match status" value="1"/>
</dbReference>
<dbReference type="InterPro" id="IPR003594">
    <property type="entry name" value="HATPase_dom"/>
</dbReference>
<dbReference type="EC" id="2.7.13.3" evidence="2"/>
<dbReference type="InterPro" id="IPR005467">
    <property type="entry name" value="His_kinase_dom"/>
</dbReference>
<dbReference type="InterPro" id="IPR003661">
    <property type="entry name" value="HisK_dim/P_dom"/>
</dbReference>
<dbReference type="SUPFAM" id="SSF48452">
    <property type="entry name" value="TPR-like"/>
    <property type="match status" value="2"/>
</dbReference>
<evidence type="ECO:0000259" key="6">
    <source>
        <dbReference type="PROSITE" id="PS50109"/>
    </source>
</evidence>
<dbReference type="Pfam" id="PF13191">
    <property type="entry name" value="AAA_16"/>
    <property type="match status" value="1"/>
</dbReference>
<evidence type="ECO:0000256" key="3">
    <source>
        <dbReference type="ARBA" id="ARBA00022553"/>
    </source>
</evidence>
<dbReference type="SMART" id="SM00388">
    <property type="entry name" value="HisKA"/>
    <property type="match status" value="1"/>
</dbReference>
<comment type="caution">
    <text evidence="7">The sequence shown here is derived from an EMBL/GenBank/DDBJ whole genome shotgun (WGS) entry which is preliminary data.</text>
</comment>
<dbReference type="InterPro" id="IPR027417">
    <property type="entry name" value="P-loop_NTPase"/>
</dbReference>
<accession>A0A6A7YBI8</accession>
<dbReference type="CDD" id="cd00082">
    <property type="entry name" value="HisKA"/>
    <property type="match status" value="1"/>
</dbReference>
<dbReference type="SMART" id="SM00387">
    <property type="entry name" value="HATPase_c"/>
    <property type="match status" value="1"/>
</dbReference>
<dbReference type="EMBL" id="VWNA01000003">
    <property type="protein sequence ID" value="MQT15022.1"/>
    <property type="molecule type" value="Genomic_DNA"/>
</dbReference>
<reference evidence="7 8" key="1">
    <citation type="submission" date="2019-09" db="EMBL/GenBank/DDBJ databases">
        <title>Segnochrobactrum spirostomi gen. nov., sp. nov., isolated from the ciliate Spirostomum cf. yagiui and description of a novel family, Segnochrobactraceae fam. nov. within the order Rhizobiales of the class Alphaproteobacteria.</title>
        <authorList>
            <person name="Akter S."/>
            <person name="Shazib S.U.A."/>
            <person name="Shin M.K."/>
        </authorList>
    </citation>
    <scope>NUCLEOTIDE SEQUENCE [LARGE SCALE GENOMIC DNA]</scope>
    <source>
        <strain evidence="7 8">Sp-1</strain>
    </source>
</reference>
<dbReference type="Gene3D" id="1.10.287.130">
    <property type="match status" value="1"/>
</dbReference>
<dbReference type="Pfam" id="PF00512">
    <property type="entry name" value="HisKA"/>
    <property type="match status" value="1"/>
</dbReference>
<keyword evidence="4" id="KW-0175">Coiled coil</keyword>
<dbReference type="Pfam" id="PF02518">
    <property type="entry name" value="HATPase_c"/>
    <property type="match status" value="1"/>
</dbReference>
<dbReference type="PROSITE" id="PS50109">
    <property type="entry name" value="HIS_KIN"/>
    <property type="match status" value="1"/>
</dbReference>
<sequence length="1782" mass="193245">MFAVSRTLRRGVPRIKSVNSGQNNDASGKDECGADPLGCVSFKGIPPCPRRADGRAEEAIMNSTPHVDDVSREDIAAAPRSAHLLSNALASRLGTKELAWWSGLEVGDRSTEAGIDLWHVTDMDGREWRIRLADWNSAAADRLQFDASLALTLGDELTEVPLFIGEHNRLAQKRLALVYPARTARALADLPHRAIDVAEFLRLAVDATGALARMHAAGIIHGRLTPARVLIEPDGRVRFVGLAWAAAAAFGSSHDRRLTLRDMAYAAPELIRTDAAPVDTRTDLYAIGVLLYQLIVGSLPLTAGDAAGWLHAHVAMEAPPARLARPDVPVIVDRILSKLLSKDPKLRYQTAKALHADFKRVFKAFAAGVDSEPFELARGEFAEPSLSSPQFIGRRSELKALADLYADFLTSTHRGIALVSGEAGAGKSTLVEALLADLRGGSVICASGKGVELRQGTPFAPIAQALRLALAQLTGGDERRLEDARARLGSVVGCGRVLAELVPEANILPAIAHRVADVPAHLAQARSARILAETLAALATADMPLLLFLDDLQWFDQGSLNVFSQLCGETPAHVFLVASFRSEAADRKAVRDSLGIARSSSAFSGELKLLPISERDTNELVALFLKSPPDEVQPIAAVIHREAHGNPFYIGQLLRRSLDEEVLHFDSDRQEWIWSERRRRHQSEIAGLMLERINDLPPLQRNFLQRCASLGGRCTPIFVAELSDANLEETVRAANALVAAGLLRRSGADFAIAHDRVLEAAYAAMPAGARARIHLGNARLLAASNPAPDPDRAFEIASQIERSDLDMLTAEERPRFAEILLRAARSCRTAGEAPRALHFVELIRRILPGTRPDAPDALVFESEWLQCDCLLALGRVDEALAALEDVSPLAHAPVSIADIFRLRAIAFTLKGSYALAIDAAVHGLRALDIELETSADPAVHERAYRRCRDAIDSVGRENLTALPEMSDRRMRAALSLLSTMISSFFVEGPLRFLHVVKIVELTLSHGTAPESTYGLAWFGVLSAHHYGAYQRGVDYAMVAGELAQRDGYEAQRTAALIALDQVSAWTVPMRTALGYARDGARVGQAAGDLGMACYARNHIASDMLVVGDHLDRIRTELVSSIAMTRDVGYRDIELILTAQINLVDTLIHGDPLAEISDADLREGSVATQFWAKHYAGVQTFFAGNLEAARVHLAEAEVMAWAAPAHIDTANNCFFLALAEARLHREDLLPVESERRIALARERFNAWAALNPETFSSKHLMLEADAARLEGRRSDAMDLYERAAAAAGSAKFVHDQALAQELAAQLYLESGLNAAAQGCLQSAVYHYRQWGAHGKAARLGEHLLPLSGFEGTKPAPESLQSELDLTVMTAASQTLAEEVGLEQVVRTLMKSMLVHAGAQFGLLVLLRDGDPAVEAVARVRNKEVEIELQPSAKPEDLMPASVLKTVLRTARPVTLADATVEAAQRGLTMGSRSIRSLACLPLIKRGELIGILYLENALSVDVFTPRRMAMLEVLAPQAAISLDAARLYADLLEENLRRVQAEFELREARSDLARANQITAMGSLATSIAHEINQPLASLIAQADAGLRWLNRSVPDLGEVESSLRSVREAGRRAADIIAALRSLVKQEPSTLAPAFLDDILADVLKIASTDLAPNGVQIHLDLSAEKTPVMANQTQVQQLLFNIITNAVQSMVNKDPSERHLMIRSSASENEVEIAIEDSGCGMPQEVISRIFQPFFTTKRSGMGVGLAICRSIVEMHGGSLEARSVEGKGSTFFIRLPVAAA</sequence>
<dbReference type="InterPro" id="IPR000719">
    <property type="entry name" value="Prot_kinase_dom"/>
</dbReference>
<dbReference type="PANTHER" id="PTHR43642:SF1">
    <property type="entry name" value="HYBRID SIGNAL TRANSDUCTION HISTIDINE KINASE G"/>
    <property type="match status" value="1"/>
</dbReference>
<dbReference type="SMART" id="SM00065">
    <property type="entry name" value="GAF"/>
    <property type="match status" value="1"/>
</dbReference>
<dbReference type="InterPro" id="IPR029016">
    <property type="entry name" value="GAF-like_dom_sf"/>
</dbReference>
<protein>
    <recommendedName>
        <fullName evidence="2">histidine kinase</fullName>
        <ecNumber evidence="2">2.7.13.3</ecNumber>
    </recommendedName>
</protein>
<evidence type="ECO:0000256" key="2">
    <source>
        <dbReference type="ARBA" id="ARBA00012438"/>
    </source>
</evidence>
<dbReference type="SUPFAM" id="SSF55874">
    <property type="entry name" value="ATPase domain of HSP90 chaperone/DNA topoisomerase II/histidine kinase"/>
    <property type="match status" value="1"/>
</dbReference>
<evidence type="ECO:0000256" key="4">
    <source>
        <dbReference type="SAM" id="Coils"/>
    </source>
</evidence>
<evidence type="ECO:0000313" key="8">
    <source>
        <dbReference type="Proteomes" id="UP000332515"/>
    </source>
</evidence>